<evidence type="ECO:0000313" key="1">
    <source>
        <dbReference type="EMBL" id="KAF2860655.1"/>
    </source>
</evidence>
<proteinExistence type="predicted"/>
<dbReference type="EMBL" id="MU005979">
    <property type="protein sequence ID" value="KAF2860655.1"/>
    <property type="molecule type" value="Genomic_DNA"/>
</dbReference>
<evidence type="ECO:0000313" key="2">
    <source>
        <dbReference type="Proteomes" id="UP000799421"/>
    </source>
</evidence>
<gene>
    <name evidence="1" type="ORF">K470DRAFT_64789</name>
</gene>
<keyword evidence="2" id="KW-1185">Reference proteome</keyword>
<protein>
    <submittedName>
        <fullName evidence="1">Uncharacterized protein</fullName>
    </submittedName>
</protein>
<reference evidence="1" key="1">
    <citation type="journal article" date="2020" name="Stud. Mycol.">
        <title>101 Dothideomycetes genomes: a test case for predicting lifestyles and emergence of pathogens.</title>
        <authorList>
            <person name="Haridas S."/>
            <person name="Albert R."/>
            <person name="Binder M."/>
            <person name="Bloem J."/>
            <person name="Labutti K."/>
            <person name="Salamov A."/>
            <person name="Andreopoulos B."/>
            <person name="Baker S."/>
            <person name="Barry K."/>
            <person name="Bills G."/>
            <person name="Bluhm B."/>
            <person name="Cannon C."/>
            <person name="Castanera R."/>
            <person name="Culley D."/>
            <person name="Daum C."/>
            <person name="Ezra D."/>
            <person name="Gonzalez J."/>
            <person name="Henrissat B."/>
            <person name="Kuo A."/>
            <person name="Liang C."/>
            <person name="Lipzen A."/>
            <person name="Lutzoni F."/>
            <person name="Magnuson J."/>
            <person name="Mondo S."/>
            <person name="Nolan M."/>
            <person name="Ohm R."/>
            <person name="Pangilinan J."/>
            <person name="Park H.-J."/>
            <person name="Ramirez L."/>
            <person name="Alfaro M."/>
            <person name="Sun H."/>
            <person name="Tritt A."/>
            <person name="Yoshinaga Y."/>
            <person name="Zwiers L.-H."/>
            <person name="Turgeon B."/>
            <person name="Goodwin S."/>
            <person name="Spatafora J."/>
            <person name="Crous P."/>
            <person name="Grigoriev I."/>
        </authorList>
    </citation>
    <scope>NUCLEOTIDE SEQUENCE</scope>
    <source>
        <strain evidence="1">CBS 480.64</strain>
    </source>
</reference>
<name>A0A6A7C134_9PEZI</name>
<organism evidence="1 2">
    <name type="scientific">Piedraia hortae CBS 480.64</name>
    <dbReference type="NCBI Taxonomy" id="1314780"/>
    <lineage>
        <taxon>Eukaryota</taxon>
        <taxon>Fungi</taxon>
        <taxon>Dikarya</taxon>
        <taxon>Ascomycota</taxon>
        <taxon>Pezizomycotina</taxon>
        <taxon>Dothideomycetes</taxon>
        <taxon>Dothideomycetidae</taxon>
        <taxon>Capnodiales</taxon>
        <taxon>Piedraiaceae</taxon>
        <taxon>Piedraia</taxon>
    </lineage>
</organism>
<dbReference type="Proteomes" id="UP000799421">
    <property type="component" value="Unassembled WGS sequence"/>
</dbReference>
<accession>A0A6A7C134</accession>
<sequence length="105" mass="11447">MAALCIKGPHKAYFTHSTTVLNNGSTLHSTLNITNGTPYPWPGTSTVQATNLTPRTVASLISGCHDNQEFKAFPIRPIDSQTVELDLHFPRNTIPTRAEFLIANG</sequence>
<dbReference type="AlphaFoldDB" id="A0A6A7C134"/>